<feature type="domain" description="Bacterial type II secretion system protein E" evidence="3">
    <location>
        <begin position="103"/>
        <end position="268"/>
    </location>
</feature>
<evidence type="ECO:0000259" key="3">
    <source>
        <dbReference type="Pfam" id="PF00437"/>
    </source>
</evidence>
<dbReference type="Gene3D" id="3.40.50.300">
    <property type="entry name" value="P-loop containing nucleotide triphosphate hydrolases"/>
    <property type="match status" value="1"/>
</dbReference>
<dbReference type="Proteomes" id="UP001277561">
    <property type="component" value="Unassembled WGS sequence"/>
</dbReference>
<evidence type="ECO:0000256" key="1">
    <source>
        <dbReference type="ARBA" id="ARBA00006611"/>
    </source>
</evidence>
<dbReference type="SUPFAM" id="SSF52540">
    <property type="entry name" value="P-loop containing nucleoside triphosphate hydrolases"/>
    <property type="match status" value="1"/>
</dbReference>
<keyword evidence="2" id="KW-0067">ATP-binding</keyword>
<protein>
    <submittedName>
        <fullName evidence="4">ATPase, T2SS/T4P/T4SS family</fullName>
    </submittedName>
</protein>
<proteinExistence type="inferred from homology"/>
<accession>A0ABU4W548</accession>
<comment type="similarity">
    <text evidence="1">Belongs to the GSP E family.</text>
</comment>
<keyword evidence="2" id="KW-0547">Nucleotide-binding</keyword>
<evidence type="ECO:0000313" key="5">
    <source>
        <dbReference type="Proteomes" id="UP001277561"/>
    </source>
</evidence>
<dbReference type="PANTHER" id="PTHR30486:SF6">
    <property type="entry name" value="TYPE IV PILUS RETRACTATION ATPASE PILT"/>
    <property type="match status" value="1"/>
</dbReference>
<organism evidence="4 5">
    <name type="scientific">Agrobacterium rosae</name>
    <dbReference type="NCBI Taxonomy" id="1972867"/>
    <lineage>
        <taxon>Bacteria</taxon>
        <taxon>Pseudomonadati</taxon>
        <taxon>Pseudomonadota</taxon>
        <taxon>Alphaproteobacteria</taxon>
        <taxon>Hyphomicrobiales</taxon>
        <taxon>Rhizobiaceae</taxon>
        <taxon>Rhizobium/Agrobacterium group</taxon>
        <taxon>Agrobacterium</taxon>
    </lineage>
</organism>
<dbReference type="InterPro" id="IPR027417">
    <property type="entry name" value="P-loop_NTPase"/>
</dbReference>
<evidence type="ECO:0000313" key="4">
    <source>
        <dbReference type="EMBL" id="MDX8332399.1"/>
    </source>
</evidence>
<dbReference type="InterPro" id="IPR001482">
    <property type="entry name" value="T2SS/T4SS_dom"/>
</dbReference>
<dbReference type="PANTHER" id="PTHR30486">
    <property type="entry name" value="TWITCHING MOTILITY PROTEIN PILT"/>
    <property type="match status" value="1"/>
</dbReference>
<keyword evidence="5" id="KW-1185">Reference proteome</keyword>
<sequence>MVSLHGKMIGITNPVKKSVMENVMRWITNQDSVVARLQSGNDFDSAFSIDDTERVDDDGYPIKHRFRLNLTANYFDGDLGYQASLRYIPSNPPTFETVGLEKEIIPHLDSGMGSVIFAGETGSGKTSTIAAAIMDVLAGNTTMKGNILTYEAPIEYTFDHVPSATCIISQTEIGLHLPSFAAGVRNSLRRKPGLILIGELRDAETISASVEAANNGHPIYTTTHANSTDLTFKRLFEKFPSEYQSQAFFSILATTNMIVAQRLVPRKDHPERYVCLREWIVIDNDIRRVLEEAGPSKYDRVMRKLLDSGELGDKGRSIKKTVEMRWREGIISDETALWVLRNFGYHRVKIEDLH</sequence>
<reference evidence="4" key="1">
    <citation type="journal article" date="2023" name="Phytobiomes J">
        <title>Deciphering the key players within the bacterial microbiota associated with aerial crown gall tumors on rhododendron: Insights into the gallobiome.</title>
        <authorList>
            <person name="Kuzmanovic N."/>
            <person name="Nesme J."/>
            <person name="Wolf J."/>
            <person name="Neumann-Schaal M."/>
            <person name="Petersen J."/>
            <person name="Fernandez-Gnecco G."/>
            <person name="Sproeer C."/>
            <person name="Bunk B."/>
            <person name="Overmann J."/>
            <person name="Sorensen S.J."/>
            <person name="Idczak E."/>
            <person name="Smalla K."/>
        </authorList>
    </citation>
    <scope>NUCLEOTIDE SEQUENCE [LARGE SCALE GENOMIC DNA]</scope>
    <source>
        <strain evidence="4">Rho-14.1</strain>
    </source>
</reference>
<name>A0ABU4W548_9HYPH</name>
<gene>
    <name evidence="4" type="ORF">RMS29_24635</name>
</gene>
<dbReference type="Pfam" id="PF00437">
    <property type="entry name" value="T2SSE"/>
    <property type="match status" value="1"/>
</dbReference>
<dbReference type="RefSeq" id="WP_320188631.1">
    <property type="nucleotide sequence ID" value="NZ_CP192802.1"/>
</dbReference>
<dbReference type="EMBL" id="JAVRAD010000017">
    <property type="protein sequence ID" value="MDX8332399.1"/>
    <property type="molecule type" value="Genomic_DNA"/>
</dbReference>
<comment type="caution">
    <text evidence="4">The sequence shown here is derived from an EMBL/GenBank/DDBJ whole genome shotgun (WGS) entry which is preliminary data.</text>
</comment>
<dbReference type="InterPro" id="IPR050921">
    <property type="entry name" value="T4SS_GSP_E_ATPase"/>
</dbReference>
<evidence type="ECO:0000256" key="2">
    <source>
        <dbReference type="ARBA" id="ARBA00022840"/>
    </source>
</evidence>